<dbReference type="NCBIfam" id="TIGR00756">
    <property type="entry name" value="PPR"/>
    <property type="match status" value="2"/>
</dbReference>
<evidence type="ECO:0000259" key="3">
    <source>
        <dbReference type="Pfam" id="PF23276"/>
    </source>
</evidence>
<evidence type="ECO:0000313" key="5">
    <source>
        <dbReference type="Proteomes" id="UP000799440"/>
    </source>
</evidence>
<name>A0A6A6VFJ9_9PLEO</name>
<dbReference type="PANTHER" id="PTHR47938">
    <property type="entry name" value="RESPIRATORY COMPLEX I CHAPERONE (CIA84), PUTATIVE (AFU_ORTHOLOGUE AFUA_2G06020)-RELATED"/>
    <property type="match status" value="1"/>
</dbReference>
<dbReference type="Pfam" id="PF23276">
    <property type="entry name" value="TPR_24"/>
    <property type="match status" value="1"/>
</dbReference>
<sequence length="540" mass="61161">MSTRPIVNDALWRCLCPSFVQPGAFLSTRLDGPVRATLHDRLSRSSRRPLSTTCPNAQAPANSFNFQYTSQQRSHRYTIQNDPGLALLPTPELYERLRSNAVAGRYLDVFKIIKILVKDRREAPNLRLYTAILHSFVDPEAGTAGKIRKIIEEMMEEGIDFDSGACHAVLEALAVHPDYLLREEILAYMKQRWFTLSDRGHNMVVAGLLRDRLFEQALQKLEDMIEQRIRVADWLLDKAIWILLDFGEMEEAWQLLQLREESTRTVVSHVLWAHFLDVSAQLHHLSSATHIWSTRVIPGYLKPPSGTCMNLLNMAARTGNVQLATDVFRVLGERNTVLTAYHYEMMLEAYLNADKLKDALSIILITTESNIKLEQDSLAPLYAFLKADIARPMEAFGMLQDAEAAGKKVPTSAVNACLRASVHFDRLEEAIDIYKVLHTVSHSGPDTETYRILLHGCQKSGRRELAVYIATEMSKLGVSPSPAIYEALIRLCCDAKVLDDALAYYEEMRWSNWFPGRSTFEKLIQQGVALGDTRTPKLIE</sequence>
<keyword evidence="1" id="KW-0677">Repeat</keyword>
<dbReference type="OrthoDB" id="747253at2759"/>
<feature type="repeat" description="PPR" evidence="2">
    <location>
        <begin position="446"/>
        <end position="480"/>
    </location>
</feature>
<dbReference type="Pfam" id="PF13812">
    <property type="entry name" value="PPR_3"/>
    <property type="match status" value="2"/>
</dbReference>
<dbReference type="EMBL" id="MU006571">
    <property type="protein sequence ID" value="KAF2747867.1"/>
    <property type="molecule type" value="Genomic_DNA"/>
</dbReference>
<evidence type="ECO:0000256" key="2">
    <source>
        <dbReference type="PROSITE-ProRule" id="PRU00708"/>
    </source>
</evidence>
<reference evidence="4" key="1">
    <citation type="journal article" date="2020" name="Stud. Mycol.">
        <title>101 Dothideomycetes genomes: a test case for predicting lifestyles and emergence of pathogens.</title>
        <authorList>
            <person name="Haridas S."/>
            <person name="Albert R."/>
            <person name="Binder M."/>
            <person name="Bloem J."/>
            <person name="Labutti K."/>
            <person name="Salamov A."/>
            <person name="Andreopoulos B."/>
            <person name="Baker S."/>
            <person name="Barry K."/>
            <person name="Bills G."/>
            <person name="Bluhm B."/>
            <person name="Cannon C."/>
            <person name="Castanera R."/>
            <person name="Culley D."/>
            <person name="Daum C."/>
            <person name="Ezra D."/>
            <person name="Gonzalez J."/>
            <person name="Henrissat B."/>
            <person name="Kuo A."/>
            <person name="Liang C."/>
            <person name="Lipzen A."/>
            <person name="Lutzoni F."/>
            <person name="Magnuson J."/>
            <person name="Mondo S."/>
            <person name="Nolan M."/>
            <person name="Ohm R."/>
            <person name="Pangilinan J."/>
            <person name="Park H.-J."/>
            <person name="Ramirez L."/>
            <person name="Alfaro M."/>
            <person name="Sun H."/>
            <person name="Tritt A."/>
            <person name="Yoshinaga Y."/>
            <person name="Zwiers L.-H."/>
            <person name="Turgeon B."/>
            <person name="Goodwin S."/>
            <person name="Spatafora J."/>
            <person name="Crous P."/>
            <person name="Grigoriev I."/>
        </authorList>
    </citation>
    <scope>NUCLEOTIDE SEQUENCE</scope>
    <source>
        <strain evidence="4">CBS 119925</strain>
    </source>
</reference>
<proteinExistence type="predicted"/>
<dbReference type="InterPro" id="IPR002885">
    <property type="entry name" value="PPR_rpt"/>
</dbReference>
<dbReference type="Gene3D" id="1.25.40.10">
    <property type="entry name" value="Tetratricopeptide repeat domain"/>
    <property type="match status" value="3"/>
</dbReference>
<accession>A0A6A6VFJ9</accession>
<dbReference type="PROSITE" id="PS51375">
    <property type="entry name" value="PPR"/>
    <property type="match status" value="2"/>
</dbReference>
<gene>
    <name evidence="4" type="ORF">M011DRAFT_385346</name>
</gene>
<dbReference type="InterPro" id="IPR057027">
    <property type="entry name" value="TPR_mt"/>
</dbReference>
<feature type="non-terminal residue" evidence="4">
    <location>
        <position position="540"/>
    </location>
</feature>
<dbReference type="InterPro" id="IPR011990">
    <property type="entry name" value="TPR-like_helical_dom_sf"/>
</dbReference>
<dbReference type="GO" id="GO:0003729">
    <property type="term" value="F:mRNA binding"/>
    <property type="evidence" value="ECO:0007669"/>
    <property type="project" value="TreeGrafter"/>
</dbReference>
<feature type="domain" description="Pentatricopeptide repeat-containing protein-mitochondrial" evidence="3">
    <location>
        <begin position="305"/>
        <end position="435"/>
    </location>
</feature>
<protein>
    <recommendedName>
        <fullName evidence="3">Pentatricopeptide repeat-containing protein-mitochondrial domain-containing protein</fullName>
    </recommendedName>
</protein>
<feature type="repeat" description="PPR" evidence="2">
    <location>
        <begin position="481"/>
        <end position="515"/>
    </location>
</feature>
<dbReference type="PANTHER" id="PTHR47938:SF35">
    <property type="entry name" value="PENTATRICOPEPTIDE REPEAT-CONTAINING PROTEIN 4, MITOCHONDRIAL-RELATED"/>
    <property type="match status" value="1"/>
</dbReference>
<dbReference type="Proteomes" id="UP000799440">
    <property type="component" value="Unassembled WGS sequence"/>
</dbReference>
<dbReference type="AlphaFoldDB" id="A0A6A6VFJ9"/>
<organism evidence="4 5">
    <name type="scientific">Sporormia fimetaria CBS 119925</name>
    <dbReference type="NCBI Taxonomy" id="1340428"/>
    <lineage>
        <taxon>Eukaryota</taxon>
        <taxon>Fungi</taxon>
        <taxon>Dikarya</taxon>
        <taxon>Ascomycota</taxon>
        <taxon>Pezizomycotina</taxon>
        <taxon>Dothideomycetes</taxon>
        <taxon>Pleosporomycetidae</taxon>
        <taxon>Pleosporales</taxon>
        <taxon>Sporormiaceae</taxon>
        <taxon>Sporormia</taxon>
    </lineage>
</organism>
<evidence type="ECO:0000256" key="1">
    <source>
        <dbReference type="ARBA" id="ARBA00022737"/>
    </source>
</evidence>
<evidence type="ECO:0000313" key="4">
    <source>
        <dbReference type="EMBL" id="KAF2747867.1"/>
    </source>
</evidence>
<keyword evidence="5" id="KW-1185">Reference proteome</keyword>